<dbReference type="HOGENOM" id="CLU_020435_2_0_1"/>
<dbReference type="AlphaFoldDB" id="G8BRY9"/>
<organism evidence="11 12">
    <name type="scientific">Tetrapisispora phaffii (strain ATCC 24235 / CBS 4417 / NBRC 1672 / NRRL Y-8282 / UCD 70-5)</name>
    <name type="common">Yeast</name>
    <name type="synonym">Fabospora phaffii</name>
    <dbReference type="NCBI Taxonomy" id="1071381"/>
    <lineage>
        <taxon>Eukaryota</taxon>
        <taxon>Fungi</taxon>
        <taxon>Dikarya</taxon>
        <taxon>Ascomycota</taxon>
        <taxon>Saccharomycotina</taxon>
        <taxon>Saccharomycetes</taxon>
        <taxon>Saccharomycetales</taxon>
        <taxon>Saccharomycetaceae</taxon>
        <taxon>Tetrapisispora</taxon>
    </lineage>
</organism>
<dbReference type="RefSeq" id="XP_003685498.1">
    <property type="nucleotide sequence ID" value="XM_003685450.1"/>
</dbReference>
<evidence type="ECO:0000256" key="5">
    <source>
        <dbReference type="ARBA" id="ARBA00022670"/>
    </source>
</evidence>
<sequence>MDLTVSNEITGNITGPLDVSDDMALGDFLALLEIDCGFDLKKHDLYHNMDILDKNKLATSLKELGLSRGDLLLIRNKIGNEPVTDVTELSDDEFIEQFRNELLHNEMLRNSIGARIPMFLEMINNPQLFKERLGPIILQRRYSSGMGGGNIAAQNTFGIPQEEYNRLMSNPEDPDNKKRITELTNQQDIDEQMRNALEYTPEVFTTVSMLYIDLEINGTAVKAFVDTGAQMTILSTKLAKKTGLDRLIDKRFTGEAHGVGVGKIHGRIHQAQIKIETQFIPCSFTVLDTPMDLLIGLDMLKRHQANVDLEKNVLRIAGVETKFLGEADIPKDFAPENSITMKEKPKEKKILKPSKKIITTINPQSSSNIGSVSTSAQPVTSAPKKYSDETIRQLTNLGFSRAEALKALDQTNGNVEFAASLLFQ</sequence>
<evidence type="ECO:0000259" key="9">
    <source>
        <dbReference type="PROSITE" id="PS50030"/>
    </source>
</evidence>
<evidence type="ECO:0000256" key="1">
    <source>
        <dbReference type="ARBA" id="ARBA00004496"/>
    </source>
</evidence>
<evidence type="ECO:0000313" key="11">
    <source>
        <dbReference type="EMBL" id="CCE63064.1"/>
    </source>
</evidence>
<keyword evidence="7" id="KW-0378">Hydrolase</keyword>
<dbReference type="CDD" id="cd01796">
    <property type="entry name" value="Ubl_Ddi1_like"/>
    <property type="match status" value="1"/>
</dbReference>
<feature type="domain" description="UBA" evidence="9">
    <location>
        <begin position="385"/>
        <end position="424"/>
    </location>
</feature>
<protein>
    <recommendedName>
        <fullName evidence="3">DNA damage-inducible protein 1</fullName>
    </recommendedName>
</protein>
<feature type="domain" description="Peptidase A2" evidence="10">
    <location>
        <begin position="221"/>
        <end position="294"/>
    </location>
</feature>
<dbReference type="InterPro" id="IPR021109">
    <property type="entry name" value="Peptidase_aspartic_dom_sf"/>
</dbReference>
<dbReference type="Gene3D" id="2.40.70.10">
    <property type="entry name" value="Acid Proteases"/>
    <property type="match status" value="1"/>
</dbReference>
<dbReference type="STRING" id="1071381.G8BRY9"/>
<comment type="similarity">
    <text evidence="2">Belongs to the DDI1 family.</text>
</comment>
<comment type="subcellular location">
    <subcellularLocation>
        <location evidence="1">Cytoplasm</location>
    </subcellularLocation>
</comment>
<dbReference type="GeneID" id="11531055"/>
<dbReference type="GO" id="GO:0043130">
    <property type="term" value="F:ubiquitin binding"/>
    <property type="evidence" value="ECO:0007669"/>
    <property type="project" value="EnsemblFungi"/>
</dbReference>
<dbReference type="eggNOG" id="KOG0012">
    <property type="taxonomic scope" value="Eukaryota"/>
</dbReference>
<dbReference type="PANTHER" id="PTHR15397:SF3">
    <property type="entry name" value="DNA DAMAGE INDUCIBLE 1 HOMOLOG 2"/>
    <property type="match status" value="1"/>
</dbReference>
<dbReference type="GO" id="GO:0030674">
    <property type="term" value="F:protein-macromolecule adaptor activity"/>
    <property type="evidence" value="ECO:0007669"/>
    <property type="project" value="EnsemblFungi"/>
</dbReference>
<dbReference type="GO" id="GO:0043328">
    <property type="term" value="P:protein transport to vacuole involved in ubiquitin-dependent protein catabolic process via the multivesicular body sorting pathway"/>
    <property type="evidence" value="ECO:0007669"/>
    <property type="project" value="EnsemblFungi"/>
</dbReference>
<keyword evidence="5" id="KW-0645">Protease</keyword>
<dbReference type="InterPro" id="IPR033882">
    <property type="entry name" value="DDI1_N"/>
</dbReference>
<dbReference type="SUPFAM" id="SSF46934">
    <property type="entry name" value="UBA-like"/>
    <property type="match status" value="1"/>
</dbReference>
<dbReference type="InterPro" id="IPR001995">
    <property type="entry name" value="Peptidase_A2_cat"/>
</dbReference>
<dbReference type="OMA" id="NTHTRHP"/>
<dbReference type="GO" id="GO:0009306">
    <property type="term" value="P:protein secretion"/>
    <property type="evidence" value="ECO:0007669"/>
    <property type="project" value="EnsemblFungi"/>
</dbReference>
<dbReference type="InterPro" id="IPR019103">
    <property type="entry name" value="Peptidase_aspartic_DDI1-type"/>
</dbReference>
<dbReference type="CDD" id="cd05479">
    <property type="entry name" value="RP_DDI"/>
    <property type="match status" value="1"/>
</dbReference>
<dbReference type="GO" id="GO:0045740">
    <property type="term" value="P:positive regulation of DNA replication"/>
    <property type="evidence" value="ECO:0007669"/>
    <property type="project" value="EnsemblFungi"/>
</dbReference>
<evidence type="ECO:0000256" key="8">
    <source>
        <dbReference type="SAM" id="MobiDB-lite"/>
    </source>
</evidence>
<dbReference type="Pfam" id="PF09668">
    <property type="entry name" value="Asp_protease"/>
    <property type="match status" value="1"/>
</dbReference>
<dbReference type="InterPro" id="IPR009060">
    <property type="entry name" value="UBA-like_sf"/>
</dbReference>
<dbReference type="Gene3D" id="3.10.20.90">
    <property type="entry name" value="Phosphatidylinositol 3-kinase Catalytic Subunit, Chain A, domain 1"/>
    <property type="match status" value="1"/>
</dbReference>
<feature type="region of interest" description="Disordered" evidence="8">
    <location>
        <begin position="365"/>
        <end position="387"/>
    </location>
</feature>
<dbReference type="Proteomes" id="UP000005666">
    <property type="component" value="Chromosome 4"/>
</dbReference>
<dbReference type="CDD" id="cd14309">
    <property type="entry name" value="UBA_scDdi1_like"/>
    <property type="match status" value="1"/>
</dbReference>
<dbReference type="OrthoDB" id="1047367at2759"/>
<proteinExistence type="inferred from homology"/>
<keyword evidence="6" id="KW-0064">Aspartyl protease</keyword>
<dbReference type="GO" id="GO:0004190">
    <property type="term" value="F:aspartic-type endopeptidase activity"/>
    <property type="evidence" value="ECO:0007669"/>
    <property type="project" value="UniProtKB-KW"/>
</dbReference>
<evidence type="ECO:0000256" key="4">
    <source>
        <dbReference type="ARBA" id="ARBA00022490"/>
    </source>
</evidence>
<dbReference type="PROSITE" id="PS50175">
    <property type="entry name" value="ASP_PROT_RETROV"/>
    <property type="match status" value="1"/>
</dbReference>
<dbReference type="SUPFAM" id="SSF50630">
    <property type="entry name" value="Acid proteases"/>
    <property type="match status" value="1"/>
</dbReference>
<dbReference type="PROSITE" id="PS50030">
    <property type="entry name" value="UBA"/>
    <property type="match status" value="1"/>
</dbReference>
<dbReference type="MEROPS" id="A28.001"/>
<feature type="compositionally biased region" description="Polar residues" evidence="8">
    <location>
        <begin position="365"/>
        <end position="380"/>
    </location>
</feature>
<dbReference type="Gene3D" id="1.10.8.10">
    <property type="entry name" value="DNA helicase RuvA subunit, C-terminal domain"/>
    <property type="match status" value="1"/>
</dbReference>
<keyword evidence="4" id="KW-0963">Cytoplasm</keyword>
<dbReference type="Pfam" id="PF00627">
    <property type="entry name" value="UBA"/>
    <property type="match status" value="1"/>
</dbReference>
<dbReference type="EMBL" id="HE612859">
    <property type="protein sequence ID" value="CCE63064.1"/>
    <property type="molecule type" value="Genomic_DNA"/>
</dbReference>
<dbReference type="GO" id="GO:0005886">
    <property type="term" value="C:plasma membrane"/>
    <property type="evidence" value="ECO:0007669"/>
    <property type="project" value="EnsemblFungi"/>
</dbReference>
<dbReference type="GO" id="GO:0000149">
    <property type="term" value="F:SNARE binding"/>
    <property type="evidence" value="ECO:0007669"/>
    <property type="project" value="EnsemblFungi"/>
</dbReference>
<dbReference type="GO" id="GO:1904855">
    <property type="term" value="F:proteasome regulatory particle binding"/>
    <property type="evidence" value="ECO:0007669"/>
    <property type="project" value="EnsemblFungi"/>
</dbReference>
<dbReference type="PANTHER" id="PTHR15397">
    <property type="entry name" value="SODIUM-GLUCOSE COTRANSPORTER REGULATORY PROTEIN -RELATED"/>
    <property type="match status" value="1"/>
</dbReference>
<name>G8BRY9_TETPH</name>
<reference evidence="11 12" key="1">
    <citation type="journal article" date="2011" name="Proc. Natl. Acad. Sci. U.S.A.">
        <title>Evolutionary erosion of yeast sex chromosomes by mating-type switching accidents.</title>
        <authorList>
            <person name="Gordon J.L."/>
            <person name="Armisen D."/>
            <person name="Proux-Wera E."/>
            <person name="Oheigeartaigh S.S."/>
            <person name="Byrne K.P."/>
            <person name="Wolfe K.H."/>
        </authorList>
    </citation>
    <scope>NUCLEOTIDE SEQUENCE [LARGE SCALE GENOMIC DNA]</scope>
    <source>
        <strain evidence="12">ATCC 24235 / CBS 4417 / NBRC 1672 / NRRL Y-8282 / UCD 70-5</strain>
    </source>
</reference>
<dbReference type="InterPro" id="IPR015940">
    <property type="entry name" value="UBA"/>
</dbReference>
<evidence type="ECO:0000259" key="10">
    <source>
        <dbReference type="PROSITE" id="PS50175"/>
    </source>
</evidence>
<dbReference type="GO" id="GO:0031593">
    <property type="term" value="F:polyubiquitin modification-dependent protein binding"/>
    <property type="evidence" value="ECO:0007669"/>
    <property type="project" value="EnsemblFungi"/>
</dbReference>
<dbReference type="GO" id="GO:0005737">
    <property type="term" value="C:cytoplasm"/>
    <property type="evidence" value="ECO:0007669"/>
    <property type="project" value="UniProtKB-SubCell"/>
</dbReference>
<keyword evidence="12" id="KW-1185">Reference proteome</keyword>
<dbReference type="KEGG" id="tpf:TPHA_0D04300"/>
<evidence type="ECO:0000256" key="6">
    <source>
        <dbReference type="ARBA" id="ARBA00022750"/>
    </source>
</evidence>
<gene>
    <name evidence="11" type="primary">TPHA0D04300</name>
    <name evidence="11" type="ordered locus">TPHA_0D04300</name>
</gene>
<evidence type="ECO:0000256" key="2">
    <source>
        <dbReference type="ARBA" id="ARBA00009136"/>
    </source>
</evidence>
<accession>G8BRY9</accession>
<evidence type="ECO:0000313" key="12">
    <source>
        <dbReference type="Proteomes" id="UP000005666"/>
    </source>
</evidence>
<evidence type="ECO:0000256" key="7">
    <source>
        <dbReference type="ARBA" id="ARBA00022801"/>
    </source>
</evidence>
<evidence type="ECO:0000256" key="3">
    <source>
        <dbReference type="ARBA" id="ARBA00021491"/>
    </source>
</evidence>
<dbReference type="SMART" id="SM00165">
    <property type="entry name" value="UBA"/>
    <property type="match status" value="1"/>
</dbReference>